<protein>
    <recommendedName>
        <fullName evidence="3">Cytochrome P460 domain-containing protein</fullName>
    </recommendedName>
</protein>
<keyword evidence="2" id="KW-1185">Reference proteome</keyword>
<dbReference type="Gene3D" id="3.50.70.20">
    <property type="entry name" value="Cytochrome P460"/>
    <property type="match status" value="1"/>
</dbReference>
<reference evidence="1" key="1">
    <citation type="journal article" date="2014" name="Int. J. Syst. Evol. Microbiol.">
        <title>Complete genome sequence of Corynebacterium casei LMG S-19264T (=DSM 44701T), isolated from a smear-ripened cheese.</title>
        <authorList>
            <consortium name="US DOE Joint Genome Institute (JGI-PGF)"/>
            <person name="Walter F."/>
            <person name="Albersmeier A."/>
            <person name="Kalinowski J."/>
            <person name="Ruckert C."/>
        </authorList>
    </citation>
    <scope>NUCLEOTIDE SEQUENCE</scope>
    <source>
        <strain evidence="1">CGMCC 1.15254</strain>
    </source>
</reference>
<evidence type="ECO:0000313" key="2">
    <source>
        <dbReference type="Proteomes" id="UP000632498"/>
    </source>
</evidence>
<evidence type="ECO:0000313" key="1">
    <source>
        <dbReference type="EMBL" id="GGF65583.1"/>
    </source>
</evidence>
<organism evidence="1 2">
    <name type="scientific">Terasakiella brassicae</name>
    <dbReference type="NCBI Taxonomy" id="1634917"/>
    <lineage>
        <taxon>Bacteria</taxon>
        <taxon>Pseudomonadati</taxon>
        <taxon>Pseudomonadota</taxon>
        <taxon>Alphaproteobacteria</taxon>
        <taxon>Rhodospirillales</taxon>
        <taxon>Terasakiellaceae</taxon>
        <taxon>Terasakiella</taxon>
    </lineage>
</organism>
<gene>
    <name evidence="1" type="ORF">GCM10011332_19570</name>
</gene>
<evidence type="ECO:0008006" key="3">
    <source>
        <dbReference type="Google" id="ProtNLM"/>
    </source>
</evidence>
<dbReference type="CDD" id="cd20716">
    <property type="entry name" value="cyt_P460_fam"/>
    <property type="match status" value="1"/>
</dbReference>
<proteinExistence type="predicted"/>
<reference evidence="1" key="2">
    <citation type="submission" date="2020-09" db="EMBL/GenBank/DDBJ databases">
        <authorList>
            <person name="Sun Q."/>
            <person name="Zhou Y."/>
        </authorList>
    </citation>
    <scope>NUCLEOTIDE SEQUENCE</scope>
    <source>
        <strain evidence="1">CGMCC 1.15254</strain>
    </source>
</reference>
<dbReference type="AlphaFoldDB" id="A0A917FCB3"/>
<dbReference type="InterPro" id="IPR038142">
    <property type="entry name" value="Cytochrome_P460_sp"/>
</dbReference>
<accession>A0A917FCB3</accession>
<comment type="caution">
    <text evidence="1">The sequence shown here is derived from an EMBL/GenBank/DDBJ whole genome shotgun (WGS) entry which is preliminary data.</text>
</comment>
<name>A0A917FCB3_9PROT</name>
<dbReference type="RefSeq" id="WP_229734303.1">
    <property type="nucleotide sequence ID" value="NZ_BMHV01000012.1"/>
</dbReference>
<sequence length="230" mass="24820">MTLRTTLKTASFTPLALGFGLGLGIASALPLTPALANPCAAKACAQNPCCAKNPCAANPCAAAQPAELNDEQAMREWDRLLPAMQTTYAKSGIPAAAQFFNWINVTKSPYQSSTHGDRYLVNIVNEKAKNYQKWEEAGILPAGAIIAKPTIVGKADGKADIGPLFLMEKMPSGWHPQSLDWKYSMVMADGSLWGETKGRNSAGMTFCFECHNAMGAETDGLLFLPEEYRR</sequence>
<dbReference type="Proteomes" id="UP000632498">
    <property type="component" value="Unassembled WGS sequence"/>
</dbReference>
<dbReference type="EMBL" id="BMHV01000012">
    <property type="protein sequence ID" value="GGF65583.1"/>
    <property type="molecule type" value="Genomic_DNA"/>
</dbReference>